<dbReference type="SMART" id="SM00382">
    <property type="entry name" value="AAA"/>
    <property type="match status" value="1"/>
</dbReference>
<dbReference type="SUPFAM" id="SSF52540">
    <property type="entry name" value="P-loop containing nucleoside triphosphate hydrolases"/>
    <property type="match status" value="1"/>
</dbReference>
<evidence type="ECO:0000256" key="1">
    <source>
        <dbReference type="ARBA" id="ARBA00005417"/>
    </source>
</evidence>
<name>A0A1F5UPI4_FRAXR</name>
<dbReference type="InterPro" id="IPR003593">
    <property type="entry name" value="AAA+_ATPase"/>
</dbReference>
<dbReference type="Proteomes" id="UP000179157">
    <property type="component" value="Unassembled WGS sequence"/>
</dbReference>
<comment type="caution">
    <text evidence="6">The sequence shown here is derived from an EMBL/GenBank/DDBJ whole genome shotgun (WGS) entry which is preliminary data.</text>
</comment>
<comment type="similarity">
    <text evidence="1">Belongs to the ABC transporter superfamily.</text>
</comment>
<keyword evidence="4" id="KW-0067">ATP-binding</keyword>
<dbReference type="GO" id="GO:0016887">
    <property type="term" value="F:ATP hydrolysis activity"/>
    <property type="evidence" value="ECO:0007669"/>
    <property type="project" value="InterPro"/>
</dbReference>
<proteinExistence type="inferred from homology"/>
<gene>
    <name evidence="6" type="ORF">A2Z21_08650</name>
</gene>
<evidence type="ECO:0000256" key="4">
    <source>
        <dbReference type="ARBA" id="ARBA00022840"/>
    </source>
</evidence>
<accession>A0A1F5UPI4</accession>
<dbReference type="InterPro" id="IPR003439">
    <property type="entry name" value="ABC_transporter-like_ATP-bd"/>
</dbReference>
<sequence>MGVIEVKGVTKRYGEVVAVSDVSFDLGPGVIGLLGPNGAGKTTLLKMMAGLLLPTSGYVSLFSQSLRGQPKLYRRLGYCPESERLYEYMSGGEFLTVNAQLQGLSNPEEAAGNALEQVDLVKEKDKKIRAYSRGMRQRLKVAQCLLHDPEVLLLDEPLKGADPTQRRILIDLIAKLGGAGKTIVVSSHVLYEVERMASQIILIHRGRLLAFGDFRAIRESMDDRPHKVSLRASDPKRLAALLTEKALVSGVSLSGEELVADVTKPEVFYSHLPQVALDAGVRLTRLVSLDEDLESVFRYLVR</sequence>
<evidence type="ECO:0000256" key="3">
    <source>
        <dbReference type="ARBA" id="ARBA00022741"/>
    </source>
</evidence>
<dbReference type="PANTHER" id="PTHR43335:SF11">
    <property type="entry name" value="ABC TRANSPORTER RELATED"/>
    <property type="match status" value="1"/>
</dbReference>
<evidence type="ECO:0000313" key="6">
    <source>
        <dbReference type="EMBL" id="OGF53019.1"/>
    </source>
</evidence>
<dbReference type="Pfam" id="PF00005">
    <property type="entry name" value="ABC_tran"/>
    <property type="match status" value="1"/>
</dbReference>
<evidence type="ECO:0000313" key="7">
    <source>
        <dbReference type="Proteomes" id="UP000179157"/>
    </source>
</evidence>
<dbReference type="STRING" id="1817864.A2Z21_08650"/>
<dbReference type="PANTHER" id="PTHR43335">
    <property type="entry name" value="ABC TRANSPORTER, ATP-BINDING PROTEIN"/>
    <property type="match status" value="1"/>
</dbReference>
<keyword evidence="2" id="KW-0813">Transport</keyword>
<dbReference type="EMBL" id="MFGX01000122">
    <property type="protein sequence ID" value="OGF53019.1"/>
    <property type="molecule type" value="Genomic_DNA"/>
</dbReference>
<protein>
    <recommendedName>
        <fullName evidence="5">ABC transporter domain-containing protein</fullName>
    </recommendedName>
</protein>
<dbReference type="CDD" id="cd03230">
    <property type="entry name" value="ABC_DR_subfamily_A"/>
    <property type="match status" value="1"/>
</dbReference>
<dbReference type="GO" id="GO:0005524">
    <property type="term" value="F:ATP binding"/>
    <property type="evidence" value="ECO:0007669"/>
    <property type="project" value="UniProtKB-KW"/>
</dbReference>
<keyword evidence="3" id="KW-0547">Nucleotide-binding</keyword>
<dbReference type="InterPro" id="IPR027417">
    <property type="entry name" value="P-loop_NTPase"/>
</dbReference>
<feature type="domain" description="ABC transporter" evidence="5">
    <location>
        <begin position="4"/>
        <end position="230"/>
    </location>
</feature>
<dbReference type="Gene3D" id="3.40.50.300">
    <property type="entry name" value="P-loop containing nucleotide triphosphate hydrolases"/>
    <property type="match status" value="1"/>
</dbReference>
<evidence type="ECO:0000259" key="5">
    <source>
        <dbReference type="PROSITE" id="PS50893"/>
    </source>
</evidence>
<organism evidence="6 7">
    <name type="scientific">Fraserbacteria sp. (strain RBG_16_55_9)</name>
    <dbReference type="NCBI Taxonomy" id="1817864"/>
    <lineage>
        <taxon>Bacteria</taxon>
        <taxon>Candidatus Fraseribacteriota</taxon>
    </lineage>
</organism>
<dbReference type="PROSITE" id="PS50893">
    <property type="entry name" value="ABC_TRANSPORTER_2"/>
    <property type="match status" value="1"/>
</dbReference>
<evidence type="ECO:0000256" key="2">
    <source>
        <dbReference type="ARBA" id="ARBA00022448"/>
    </source>
</evidence>
<reference evidence="6 7" key="1">
    <citation type="journal article" date="2016" name="Nat. Commun.">
        <title>Thousands of microbial genomes shed light on interconnected biogeochemical processes in an aquifer system.</title>
        <authorList>
            <person name="Anantharaman K."/>
            <person name="Brown C.T."/>
            <person name="Hug L.A."/>
            <person name="Sharon I."/>
            <person name="Castelle C.J."/>
            <person name="Probst A.J."/>
            <person name="Thomas B.C."/>
            <person name="Singh A."/>
            <person name="Wilkins M.J."/>
            <person name="Karaoz U."/>
            <person name="Brodie E.L."/>
            <person name="Williams K.H."/>
            <person name="Hubbard S.S."/>
            <person name="Banfield J.F."/>
        </authorList>
    </citation>
    <scope>NUCLEOTIDE SEQUENCE [LARGE SCALE GENOMIC DNA]</scope>
    <source>
        <strain evidence="7">RBG_16_55_9</strain>
    </source>
</reference>
<dbReference type="AlphaFoldDB" id="A0A1F5UPI4"/>